<gene>
    <name evidence="1" type="ORF">AB4876_05545</name>
</gene>
<organism evidence="1 2">
    <name type="scientific">Zhongshania guokunii</name>
    <dbReference type="NCBI Taxonomy" id="641783"/>
    <lineage>
        <taxon>Bacteria</taxon>
        <taxon>Pseudomonadati</taxon>
        <taxon>Pseudomonadota</taxon>
        <taxon>Gammaproteobacteria</taxon>
        <taxon>Cellvibrionales</taxon>
        <taxon>Spongiibacteraceae</taxon>
        <taxon>Zhongshania</taxon>
    </lineage>
</organism>
<keyword evidence="2" id="KW-1185">Reference proteome</keyword>
<evidence type="ECO:0000313" key="1">
    <source>
        <dbReference type="EMBL" id="MEX1668365.1"/>
    </source>
</evidence>
<evidence type="ECO:0000313" key="2">
    <source>
        <dbReference type="Proteomes" id="UP001557485"/>
    </source>
</evidence>
<reference evidence="1 2" key="1">
    <citation type="journal article" date="2011" name="Int. J. Syst. Evol. Microbiol.">
        <title>Zhongshania antarctica gen. nov., sp. nov. and Zhongshania guokunii sp. nov., gammaproteobacteria respectively isolated from coastal attached (fast) ice and surface seawater of the Antarctic.</title>
        <authorList>
            <person name="Li H.J."/>
            <person name="Zhang X.Y."/>
            <person name="Chen C.X."/>
            <person name="Zhang Y.J."/>
            <person name="Gao Z.M."/>
            <person name="Yu Y."/>
            <person name="Chen X.L."/>
            <person name="Chen B."/>
            <person name="Zhang Y.Z."/>
        </authorList>
    </citation>
    <scope>NUCLEOTIDE SEQUENCE [LARGE SCALE GENOMIC DNA]</scope>
    <source>
        <strain evidence="1 2">ZS6-22T</strain>
    </source>
</reference>
<sequence>MKINKSRLVISGLPSEAVGLFKAIAEQLHLSLDQYLIMLMLNSGISGEGLGEIFPDVVAEQEWRELMVSRIFEFSQS</sequence>
<proteinExistence type="predicted"/>
<dbReference type="EMBL" id="JBFRYA010000004">
    <property type="protein sequence ID" value="MEX1668365.1"/>
    <property type="molecule type" value="Genomic_DNA"/>
</dbReference>
<protein>
    <submittedName>
        <fullName evidence="1">Uncharacterized protein</fullName>
    </submittedName>
</protein>
<dbReference type="RefSeq" id="WP_368380650.1">
    <property type="nucleotide sequence ID" value="NZ_JBFRYA010000004.1"/>
</dbReference>
<name>A0ABV3U3V2_9GAMM</name>
<accession>A0ABV3U3V2</accession>
<dbReference type="Proteomes" id="UP001557485">
    <property type="component" value="Unassembled WGS sequence"/>
</dbReference>
<comment type="caution">
    <text evidence="1">The sequence shown here is derived from an EMBL/GenBank/DDBJ whole genome shotgun (WGS) entry which is preliminary data.</text>
</comment>